<feature type="non-terminal residue" evidence="1">
    <location>
        <position position="170"/>
    </location>
</feature>
<evidence type="ECO:0000313" key="1">
    <source>
        <dbReference type="EMBL" id="KKK48101.1"/>
    </source>
</evidence>
<proteinExistence type="predicted"/>
<comment type="caution">
    <text evidence="1">The sequence shown here is derived from an EMBL/GenBank/DDBJ whole genome shotgun (WGS) entry which is preliminary data.</text>
</comment>
<accession>A0A0F8YJ28</accession>
<dbReference type="EMBL" id="LAZR01069245">
    <property type="protein sequence ID" value="KKK48101.1"/>
    <property type="molecule type" value="Genomic_DNA"/>
</dbReference>
<gene>
    <name evidence="1" type="ORF">LCGC14_3148510</name>
</gene>
<name>A0A0F8YJ28_9ZZZZ</name>
<protein>
    <submittedName>
        <fullName evidence="1">Uncharacterized protein</fullName>
    </submittedName>
</protein>
<reference evidence="1" key="1">
    <citation type="journal article" date="2015" name="Nature">
        <title>Complex archaea that bridge the gap between prokaryotes and eukaryotes.</title>
        <authorList>
            <person name="Spang A."/>
            <person name="Saw J.H."/>
            <person name="Jorgensen S.L."/>
            <person name="Zaremba-Niedzwiedzka K."/>
            <person name="Martijn J."/>
            <person name="Lind A.E."/>
            <person name="van Eijk R."/>
            <person name="Schleper C."/>
            <person name="Guy L."/>
            <person name="Ettema T.J."/>
        </authorList>
    </citation>
    <scope>NUCLEOTIDE SEQUENCE</scope>
</reference>
<sequence>MNNVKIAVLRKELHTPPKHFRVIEELTGWDVALNPDERVTGEQVITKLFGQQRQRKGKIDPVDVLGFLVEVAADPLWLVWGPGLTKLGKAKQLAGANVKLFQAAKAGKPLPAGMPKKLIKAFKTLRKAGAEPGLAKGWAAQAAKGERAALHLGFPGHRATITGEKFFAVS</sequence>
<dbReference type="AlphaFoldDB" id="A0A0F8YJ28"/>
<organism evidence="1">
    <name type="scientific">marine sediment metagenome</name>
    <dbReference type="NCBI Taxonomy" id="412755"/>
    <lineage>
        <taxon>unclassified sequences</taxon>
        <taxon>metagenomes</taxon>
        <taxon>ecological metagenomes</taxon>
    </lineage>
</organism>